<evidence type="ECO:0000313" key="2">
    <source>
        <dbReference type="EMBL" id="CAA0105615.1"/>
    </source>
</evidence>
<evidence type="ECO:0000256" key="1">
    <source>
        <dbReference type="ARBA" id="ARBA00022679"/>
    </source>
</evidence>
<dbReference type="Pfam" id="PF13469">
    <property type="entry name" value="Sulfotransfer_3"/>
    <property type="match status" value="1"/>
</dbReference>
<evidence type="ECO:0000313" key="5">
    <source>
        <dbReference type="Proteomes" id="UP000439591"/>
    </source>
</evidence>
<dbReference type="RefSeq" id="WP_159269586.1">
    <property type="nucleotide sequence ID" value="NZ_CACSIK010000002.1"/>
</dbReference>
<sequence length="305" mass="35319">MVFPNLFIAGVPKAATTSLSDVLRLGSEFYVPKEKEPHYFAFPNVSPQFSGPADNEIFRSMIVHQRHEYTKLYDGVGCKWRVDASTMYLYLGGAIAEILKEVPDAKFILLFRDPAERAFSAYQHMRRDAREPLDSFRDALCSESRRISEGWSPIWHYLAASCYGHQLKAFKELVPEGNYLILHQEWMYSQPNLFSKKISDFLCLNFDMDLLRGKKSNVSGEPKSKFIGRILSRPGGMKTFAKMVLGDDFSRFLKEKARSYNFREKLVLDDGLREKIYGELDHDMKIFLSMVDHEYLPSWTSRFLV</sequence>
<dbReference type="InterPro" id="IPR037359">
    <property type="entry name" value="NST/OST"/>
</dbReference>
<evidence type="ECO:0008006" key="6">
    <source>
        <dbReference type="Google" id="ProtNLM"/>
    </source>
</evidence>
<reference evidence="4 5" key="1">
    <citation type="submission" date="2019-11" db="EMBL/GenBank/DDBJ databases">
        <authorList>
            <person name="Holert J."/>
        </authorList>
    </citation>
    <scope>NUCLEOTIDE SEQUENCE [LARGE SCALE GENOMIC DNA]</scope>
    <source>
        <strain evidence="2">BC3_2A</strain>
        <strain evidence="3">SB11_1A</strain>
    </source>
</reference>
<dbReference type="OrthoDB" id="9075305at2"/>
<dbReference type="GO" id="GO:0008146">
    <property type="term" value="F:sulfotransferase activity"/>
    <property type="evidence" value="ECO:0007669"/>
    <property type="project" value="InterPro"/>
</dbReference>
<dbReference type="PANTHER" id="PTHR10605">
    <property type="entry name" value="HEPARAN SULFATE SULFOTRANSFERASE"/>
    <property type="match status" value="1"/>
</dbReference>
<proteinExistence type="predicted"/>
<dbReference type="Gene3D" id="3.40.50.300">
    <property type="entry name" value="P-loop containing nucleotide triphosphate hydrolases"/>
    <property type="match status" value="1"/>
</dbReference>
<dbReference type="InterPro" id="IPR027417">
    <property type="entry name" value="P-loop_NTPase"/>
</dbReference>
<protein>
    <recommendedName>
        <fullName evidence="6">Sulfotransferase domain-containing protein</fullName>
    </recommendedName>
</protein>
<name>A0A5S9PMX9_9GAMM</name>
<evidence type="ECO:0000313" key="3">
    <source>
        <dbReference type="EMBL" id="CAA0105873.1"/>
    </source>
</evidence>
<dbReference type="EMBL" id="CACSIM010000003">
    <property type="protein sequence ID" value="CAA0105615.1"/>
    <property type="molecule type" value="Genomic_DNA"/>
</dbReference>
<keyword evidence="1" id="KW-0808">Transferase</keyword>
<accession>A0A5S9PMX9</accession>
<dbReference type="EMBL" id="CACSIK010000002">
    <property type="protein sequence ID" value="CAA0105873.1"/>
    <property type="molecule type" value="Genomic_DNA"/>
</dbReference>
<dbReference type="PANTHER" id="PTHR10605:SF56">
    <property type="entry name" value="BIFUNCTIONAL HEPARAN SULFATE N-DEACETYLASE_N-SULFOTRANSFERASE"/>
    <property type="match status" value="1"/>
</dbReference>
<keyword evidence="4" id="KW-1185">Reference proteome</keyword>
<dbReference type="Proteomes" id="UP000435877">
    <property type="component" value="Unassembled WGS sequence"/>
</dbReference>
<gene>
    <name evidence="3" type="ORF">IHBHHGIJ_02892</name>
    <name evidence="2" type="ORF">KFEGEMFD_02264</name>
</gene>
<evidence type="ECO:0000313" key="4">
    <source>
        <dbReference type="Proteomes" id="UP000435877"/>
    </source>
</evidence>
<dbReference type="AlphaFoldDB" id="A0A5S9PMX9"/>
<dbReference type="SUPFAM" id="SSF52540">
    <property type="entry name" value="P-loop containing nucleoside triphosphate hydrolases"/>
    <property type="match status" value="1"/>
</dbReference>
<dbReference type="Proteomes" id="UP000439591">
    <property type="component" value="Unassembled WGS sequence"/>
</dbReference>
<organism evidence="2 5">
    <name type="scientific">Zhongshania aliphaticivorans</name>
    <dbReference type="NCBI Taxonomy" id="1470434"/>
    <lineage>
        <taxon>Bacteria</taxon>
        <taxon>Pseudomonadati</taxon>
        <taxon>Pseudomonadota</taxon>
        <taxon>Gammaproteobacteria</taxon>
        <taxon>Cellvibrionales</taxon>
        <taxon>Spongiibacteraceae</taxon>
        <taxon>Zhongshania</taxon>
    </lineage>
</organism>